<proteinExistence type="predicted"/>
<sequence>MATTGTTENGTAKASEPEQQAVISNDASAVNPAEPASTTDATTINATQADTSAQEPEAESSPAAEDSSFLATSTTGTASVTPPEKRWPGWPGYCVFRLIVPVLKVGSIIGRKGELIKKMCEETRARIRVLDGAVGTPDRIVSLDASL</sequence>
<keyword evidence="2" id="KW-1185">Reference proteome</keyword>
<protein>
    <submittedName>
        <fullName evidence="1">Uncharacterized protein</fullName>
    </submittedName>
</protein>
<name>A0ACB9P9B3_BAUVA</name>
<dbReference type="EMBL" id="CM039430">
    <property type="protein sequence ID" value="KAI4344469.1"/>
    <property type="molecule type" value="Genomic_DNA"/>
</dbReference>
<dbReference type="Proteomes" id="UP000828941">
    <property type="component" value="Chromosome 5"/>
</dbReference>
<reference evidence="1 2" key="1">
    <citation type="journal article" date="2022" name="DNA Res.">
        <title>Chromosomal-level genome assembly of the orchid tree Bauhinia variegata (Leguminosae; Cercidoideae) supports the allotetraploid origin hypothesis of Bauhinia.</title>
        <authorList>
            <person name="Zhong Y."/>
            <person name="Chen Y."/>
            <person name="Zheng D."/>
            <person name="Pang J."/>
            <person name="Liu Y."/>
            <person name="Luo S."/>
            <person name="Meng S."/>
            <person name="Qian L."/>
            <person name="Wei D."/>
            <person name="Dai S."/>
            <person name="Zhou R."/>
        </authorList>
    </citation>
    <scope>NUCLEOTIDE SEQUENCE [LARGE SCALE GENOMIC DNA]</scope>
    <source>
        <strain evidence="1">BV-YZ2020</strain>
    </source>
</reference>
<accession>A0ACB9P9B3</accession>
<evidence type="ECO:0000313" key="1">
    <source>
        <dbReference type="EMBL" id="KAI4344469.1"/>
    </source>
</evidence>
<evidence type="ECO:0000313" key="2">
    <source>
        <dbReference type="Proteomes" id="UP000828941"/>
    </source>
</evidence>
<gene>
    <name evidence="1" type="ORF">L6164_011692</name>
</gene>
<organism evidence="1 2">
    <name type="scientific">Bauhinia variegata</name>
    <name type="common">Purple orchid tree</name>
    <name type="synonym">Phanera variegata</name>
    <dbReference type="NCBI Taxonomy" id="167791"/>
    <lineage>
        <taxon>Eukaryota</taxon>
        <taxon>Viridiplantae</taxon>
        <taxon>Streptophyta</taxon>
        <taxon>Embryophyta</taxon>
        <taxon>Tracheophyta</taxon>
        <taxon>Spermatophyta</taxon>
        <taxon>Magnoliopsida</taxon>
        <taxon>eudicotyledons</taxon>
        <taxon>Gunneridae</taxon>
        <taxon>Pentapetalae</taxon>
        <taxon>rosids</taxon>
        <taxon>fabids</taxon>
        <taxon>Fabales</taxon>
        <taxon>Fabaceae</taxon>
        <taxon>Cercidoideae</taxon>
        <taxon>Cercideae</taxon>
        <taxon>Bauhiniinae</taxon>
        <taxon>Bauhinia</taxon>
    </lineage>
</organism>
<comment type="caution">
    <text evidence="1">The sequence shown here is derived from an EMBL/GenBank/DDBJ whole genome shotgun (WGS) entry which is preliminary data.</text>
</comment>